<dbReference type="KEGG" id="shg:Sph21_4595"/>
<dbReference type="STRING" id="743722.Sph21_4595"/>
<accession>F4C8R8</accession>
<dbReference type="AlphaFoldDB" id="F4C8R8"/>
<reference evidence="1" key="1">
    <citation type="submission" date="2011-03" db="EMBL/GenBank/DDBJ databases">
        <title>Complete sequence of Sphingobacterium sp. 21.</title>
        <authorList>
            <consortium name="US DOE Joint Genome Institute"/>
            <person name="Lucas S."/>
            <person name="Copeland A."/>
            <person name="Lapidus A."/>
            <person name="Cheng J.-F."/>
            <person name="Goodwin L."/>
            <person name="Pitluck S."/>
            <person name="Davenport K."/>
            <person name="Detter J.C."/>
            <person name="Han C."/>
            <person name="Tapia R."/>
            <person name="Land M."/>
            <person name="Hauser L."/>
            <person name="Kyrpides N."/>
            <person name="Ivanova N."/>
            <person name="Ovchinnikova G."/>
            <person name="Pagani I."/>
            <person name="Siebers A.K."/>
            <person name="Allgaier M."/>
            <person name="Thelen M.P."/>
            <person name="Hugenholtz P."/>
            <person name="Woyke T."/>
        </authorList>
    </citation>
    <scope>NUCLEOTIDE SEQUENCE</scope>
    <source>
        <strain evidence="1">21</strain>
    </source>
</reference>
<dbReference type="HOGENOM" id="CLU_2737973_0_0_10"/>
<protein>
    <submittedName>
        <fullName evidence="1">Uncharacterized protein</fullName>
    </submittedName>
</protein>
<proteinExistence type="predicted"/>
<dbReference type="EMBL" id="CP002584">
    <property type="protein sequence ID" value="ADZ81110.1"/>
    <property type="molecule type" value="Genomic_DNA"/>
</dbReference>
<gene>
    <name evidence="1" type="ordered locus">Sph21_4595</name>
</gene>
<organism evidence="1">
    <name type="scientific">Sphingobacterium sp. (strain 21)</name>
    <dbReference type="NCBI Taxonomy" id="743722"/>
    <lineage>
        <taxon>Bacteria</taxon>
        <taxon>Pseudomonadati</taxon>
        <taxon>Bacteroidota</taxon>
        <taxon>Sphingobacteriia</taxon>
        <taxon>Sphingobacteriales</taxon>
        <taxon>Sphingobacteriaceae</taxon>
        <taxon>Sphingobacterium</taxon>
    </lineage>
</organism>
<sequence length="71" mass="8245">MNPMNKYAIAPKDSCGHRQHFIRKRISCDKLFCTAPQPYIAFPLIFLLNDNEATQVSCFETMYGSKQNRML</sequence>
<name>F4C8R8_SPHS2</name>
<evidence type="ECO:0000313" key="1">
    <source>
        <dbReference type="EMBL" id="ADZ81110.1"/>
    </source>
</evidence>